<feature type="transmembrane region" description="Helical" evidence="6">
    <location>
        <begin position="271"/>
        <end position="290"/>
    </location>
</feature>
<feature type="region of interest" description="Disordered" evidence="5">
    <location>
        <begin position="453"/>
        <end position="494"/>
    </location>
</feature>
<evidence type="ECO:0000256" key="4">
    <source>
        <dbReference type="ARBA" id="ARBA00023136"/>
    </source>
</evidence>
<evidence type="ECO:0000313" key="9">
    <source>
        <dbReference type="Proteomes" id="UP000011607"/>
    </source>
</evidence>
<feature type="transmembrane region" description="Helical" evidence="6">
    <location>
        <begin position="402"/>
        <end position="421"/>
    </location>
</feature>
<comment type="caution">
    <text evidence="8">The sequence shown here is derived from an EMBL/GenBank/DDBJ whole genome shotgun (WGS) entry which is preliminary data.</text>
</comment>
<dbReference type="Gene3D" id="1.20.1540.10">
    <property type="entry name" value="Rhomboid-like"/>
    <property type="match status" value="1"/>
</dbReference>
<keyword evidence="4 6" id="KW-0472">Membrane</keyword>
<keyword evidence="3 6" id="KW-1133">Transmembrane helix</keyword>
<dbReference type="Proteomes" id="UP000011607">
    <property type="component" value="Unassembled WGS sequence"/>
</dbReference>
<reference evidence="8 9" key="1">
    <citation type="journal article" date="2014" name="PLoS Genet.">
        <title>Phylogenetically driven sequencing of extremely halophilic archaea reveals strategies for static and dynamic osmo-response.</title>
        <authorList>
            <person name="Becker E.A."/>
            <person name="Seitzer P.M."/>
            <person name="Tritt A."/>
            <person name="Larsen D."/>
            <person name="Krusor M."/>
            <person name="Yao A.I."/>
            <person name="Wu D."/>
            <person name="Madern D."/>
            <person name="Eisen J.A."/>
            <person name="Darling A.E."/>
            <person name="Facciotti M.T."/>
        </authorList>
    </citation>
    <scope>NUCLEOTIDE SEQUENCE [LARGE SCALE GENOMIC DNA]</scope>
    <source>
        <strain evidence="8 9">JCM 10879</strain>
    </source>
</reference>
<keyword evidence="9" id="KW-1185">Reference proteome</keyword>
<evidence type="ECO:0000256" key="2">
    <source>
        <dbReference type="ARBA" id="ARBA00022692"/>
    </source>
</evidence>
<dbReference type="InterPro" id="IPR035952">
    <property type="entry name" value="Rhomboid-like_sf"/>
</dbReference>
<dbReference type="SUPFAM" id="SSF144091">
    <property type="entry name" value="Rhomboid-like"/>
    <property type="match status" value="1"/>
</dbReference>
<dbReference type="eggNOG" id="arCOG01771">
    <property type="taxonomic scope" value="Archaea"/>
</dbReference>
<proteinExistence type="predicted"/>
<dbReference type="OrthoDB" id="205691at2157"/>
<protein>
    <submittedName>
        <fullName evidence="8">Rhomboid family protein</fullName>
    </submittedName>
</protein>
<feature type="transmembrane region" description="Helical" evidence="6">
    <location>
        <begin position="6"/>
        <end position="25"/>
    </location>
</feature>
<feature type="transmembrane region" description="Helical" evidence="6">
    <location>
        <begin position="368"/>
        <end position="390"/>
    </location>
</feature>
<feature type="transmembrane region" description="Helical" evidence="6">
    <location>
        <begin position="40"/>
        <end position="62"/>
    </location>
</feature>
<name>M0MIV0_9EURY</name>
<dbReference type="RefSeq" id="WP_006671537.1">
    <property type="nucleotide sequence ID" value="NZ_AOMA01000024.1"/>
</dbReference>
<evidence type="ECO:0000256" key="5">
    <source>
        <dbReference type="SAM" id="MobiDB-lite"/>
    </source>
</evidence>
<dbReference type="GO" id="GO:0004252">
    <property type="term" value="F:serine-type endopeptidase activity"/>
    <property type="evidence" value="ECO:0007669"/>
    <property type="project" value="InterPro"/>
</dbReference>
<gene>
    <name evidence="8" type="ORF">C446_02852</name>
</gene>
<organism evidence="8 9">
    <name type="scientific">Halobiforma nitratireducens JCM 10879</name>
    <dbReference type="NCBI Taxonomy" id="1227454"/>
    <lineage>
        <taxon>Archaea</taxon>
        <taxon>Methanobacteriati</taxon>
        <taxon>Methanobacteriota</taxon>
        <taxon>Stenosarchaea group</taxon>
        <taxon>Halobacteria</taxon>
        <taxon>Halobacteriales</taxon>
        <taxon>Natrialbaceae</taxon>
        <taxon>Halobiforma</taxon>
    </lineage>
</organism>
<evidence type="ECO:0000256" key="6">
    <source>
        <dbReference type="SAM" id="Phobius"/>
    </source>
</evidence>
<accession>M0MIV0</accession>
<dbReference type="InterPro" id="IPR022764">
    <property type="entry name" value="Peptidase_S54_rhomboid_dom"/>
</dbReference>
<evidence type="ECO:0000256" key="1">
    <source>
        <dbReference type="ARBA" id="ARBA00004141"/>
    </source>
</evidence>
<evidence type="ECO:0000256" key="3">
    <source>
        <dbReference type="ARBA" id="ARBA00022989"/>
    </source>
</evidence>
<dbReference type="EMBL" id="AOMA01000024">
    <property type="protein sequence ID" value="EMA44654.1"/>
    <property type="molecule type" value="Genomic_DNA"/>
</dbReference>
<dbReference type="GO" id="GO:0016020">
    <property type="term" value="C:membrane"/>
    <property type="evidence" value="ECO:0007669"/>
    <property type="project" value="UniProtKB-SubCell"/>
</dbReference>
<feature type="transmembrane region" description="Helical" evidence="6">
    <location>
        <begin position="187"/>
        <end position="214"/>
    </location>
</feature>
<evidence type="ECO:0000259" key="7">
    <source>
        <dbReference type="Pfam" id="PF01694"/>
    </source>
</evidence>
<evidence type="ECO:0000313" key="8">
    <source>
        <dbReference type="EMBL" id="EMA44654.1"/>
    </source>
</evidence>
<feature type="compositionally biased region" description="Acidic residues" evidence="5">
    <location>
        <begin position="468"/>
        <end position="488"/>
    </location>
</feature>
<comment type="subcellular location">
    <subcellularLocation>
        <location evidence="1">Membrane</location>
        <topology evidence="1">Multi-pass membrane protein</topology>
    </subcellularLocation>
</comment>
<keyword evidence="2 6" id="KW-0812">Transmembrane</keyword>
<feature type="transmembrane region" description="Helical" evidence="6">
    <location>
        <begin position="296"/>
        <end position="320"/>
    </location>
</feature>
<feature type="transmembrane region" description="Helical" evidence="6">
    <location>
        <begin position="152"/>
        <end position="175"/>
    </location>
</feature>
<sequence>MPLEFAPTRIALVVSLLVALGYLWYAEGRGRWVALVEDRLLYGVPWGTLVTVAILVAFYAVVQGGVRSWSEPLTLPFITWSYFYPTGLFTAGFAHGTPGHLASNTAGTLALAPIAEYAWGHYPPSSDRRTRTDGGSNVAADGEGTSLLARPWVRAVVVFPAALLVAAVLTAVFALGPGLGFSGAVFAIAGFAVVSYPLTTVVAVVVTTALQTLYQALTQPVVRETLEVGPPSPPGWAGVGFQAHLLGFLLGVLVGIALLRRRGRSPAGDRVFVGVVLFGMAQSLWLLVLTGDDVFYLYQGAGIVMLLALAVATTVAVAGSDRPIPPTFSRLSRRVPSREQLARGWLLVLAVVFLVGIVGAFLDDFSPVLTIAPLAVVVALLALPALPAVVPDRWLSSPVSRRGVAVGCLLAFTVVVVAPSVPLNLLVVGDDAVPGDGEVEVGGYAVTYEQNATAGQTPVIDPGPIPDPELDDDEEDDSEPDELEDAADDPFATQQSGVIVVNDDREIWTVGVRDSLLEHDREATVVVGGIGWQETVAVSRSGWDVIGNESSYAVDLETGADAVDADGGEAVRSFASEPIEAEVRVDGHTIAIEPGDGAGDAFELRVVADGEVVGTADIPAVNETATVGDLEFDTEAVGDVDRLYASADATDTEALIAERETDG</sequence>
<feature type="transmembrane region" description="Helical" evidence="6">
    <location>
        <begin position="234"/>
        <end position="259"/>
    </location>
</feature>
<dbReference type="AlphaFoldDB" id="M0MIV0"/>
<feature type="transmembrane region" description="Helical" evidence="6">
    <location>
        <begin position="341"/>
        <end position="362"/>
    </location>
</feature>
<dbReference type="Pfam" id="PF01694">
    <property type="entry name" value="Rhomboid"/>
    <property type="match status" value="1"/>
</dbReference>
<feature type="domain" description="Peptidase S54 rhomboid" evidence="7">
    <location>
        <begin position="153"/>
        <end position="260"/>
    </location>
</feature>
<dbReference type="PATRIC" id="fig|1227454.3.peg.565"/>